<dbReference type="OrthoDB" id="695518at2759"/>
<dbReference type="AlphaFoldDB" id="A0A6P5FSW4"/>
<dbReference type="RefSeq" id="XP_020096185.1">
    <property type="nucleotide sequence ID" value="XM_020240596.1"/>
</dbReference>
<evidence type="ECO:0000259" key="1">
    <source>
        <dbReference type="PROSITE" id="PS50878"/>
    </source>
</evidence>
<organism evidence="2 3">
    <name type="scientific">Ananas comosus</name>
    <name type="common">Pineapple</name>
    <name type="synonym">Ananas ananas</name>
    <dbReference type="NCBI Taxonomy" id="4615"/>
    <lineage>
        <taxon>Eukaryota</taxon>
        <taxon>Viridiplantae</taxon>
        <taxon>Streptophyta</taxon>
        <taxon>Embryophyta</taxon>
        <taxon>Tracheophyta</taxon>
        <taxon>Spermatophyta</taxon>
        <taxon>Magnoliopsida</taxon>
        <taxon>Liliopsida</taxon>
        <taxon>Poales</taxon>
        <taxon>Bromeliaceae</taxon>
        <taxon>Bromelioideae</taxon>
        <taxon>Ananas</taxon>
    </lineage>
</organism>
<dbReference type="InterPro" id="IPR026960">
    <property type="entry name" value="RVT-Znf"/>
</dbReference>
<feature type="domain" description="Reverse transcriptase" evidence="1">
    <location>
        <begin position="1"/>
        <end position="154"/>
    </location>
</feature>
<dbReference type="InterPro" id="IPR000477">
    <property type="entry name" value="RT_dom"/>
</dbReference>
<gene>
    <name evidence="3" type="primary">LOC109715535</name>
</gene>
<accession>A0A6P5FSW4</accession>
<dbReference type="PANTHER" id="PTHR33116">
    <property type="entry name" value="REVERSE TRANSCRIPTASE ZINC-BINDING DOMAIN-CONTAINING PROTEIN-RELATED-RELATED"/>
    <property type="match status" value="1"/>
</dbReference>
<dbReference type="Proteomes" id="UP000515123">
    <property type="component" value="Linkage group 1"/>
</dbReference>
<proteinExistence type="predicted"/>
<keyword evidence="2" id="KW-1185">Reference proteome</keyword>
<reference evidence="3" key="2">
    <citation type="submission" date="2025-08" db="UniProtKB">
        <authorList>
            <consortium name="RefSeq"/>
        </authorList>
    </citation>
    <scope>IDENTIFICATION</scope>
    <source>
        <tissue evidence="3">Leaf</tissue>
    </source>
</reference>
<protein>
    <submittedName>
        <fullName evidence="3">Uncharacterized protein LOC109715535</fullName>
    </submittedName>
</protein>
<dbReference type="PROSITE" id="PS50878">
    <property type="entry name" value="RT_POL"/>
    <property type="match status" value="1"/>
</dbReference>
<name>A0A6P5FSW4_ANACO</name>
<evidence type="ECO:0000313" key="3">
    <source>
        <dbReference type="RefSeq" id="XP_020096185.1"/>
    </source>
</evidence>
<sequence length="399" mass="45910">MVTCGWIEQCVCNAKVATLVNGETTNWIKTKRGVRQWDPLSPFLFLLVAECLARLTSEATSNNLFKGIGPSAESTTVLTQFADDTFFFIGARKRYMRNLRLMWYLFEWASGLKINQEKSEFYYLGQSEGKAARLAQLLDCKVGSFPTTYLGFPLSPKPPTKEVWRRVIQKLQHRIDGWQAKLLSRGGTQLGDQANRSFTPRFLLKWPEWCGNTTLQAAFPDVYGRLDSNLTLVRDCFGSNGWNWSRILDDESSIPPGLRLTISELKDRVSRFHIGHRENRIGWRWGSNGIFSVKSAYRMMNDGGTRDGQANLIWRLRILLKIEVFCWLVLKKRTLTLDNLSKKGWFGDKACVLCRVNDESVDHLFTQCIFTKYNMVTGLEDVREGELGEDVLDVWDRWK</sequence>
<evidence type="ECO:0000313" key="2">
    <source>
        <dbReference type="Proteomes" id="UP000515123"/>
    </source>
</evidence>
<reference evidence="2" key="1">
    <citation type="journal article" date="2015" name="Nat. Genet.">
        <title>The pineapple genome and the evolution of CAM photosynthesis.</title>
        <authorList>
            <person name="Ming R."/>
            <person name="VanBuren R."/>
            <person name="Wai C.M."/>
            <person name="Tang H."/>
            <person name="Schatz M.C."/>
            <person name="Bowers J.E."/>
            <person name="Lyons E."/>
            <person name="Wang M.L."/>
            <person name="Chen J."/>
            <person name="Biggers E."/>
            <person name="Zhang J."/>
            <person name="Huang L."/>
            <person name="Zhang L."/>
            <person name="Miao W."/>
            <person name="Zhang J."/>
            <person name="Ye Z."/>
            <person name="Miao C."/>
            <person name="Lin Z."/>
            <person name="Wang H."/>
            <person name="Zhou H."/>
            <person name="Yim W.C."/>
            <person name="Priest H.D."/>
            <person name="Zheng C."/>
            <person name="Woodhouse M."/>
            <person name="Edger P.P."/>
            <person name="Guyot R."/>
            <person name="Guo H.B."/>
            <person name="Guo H."/>
            <person name="Zheng G."/>
            <person name="Singh R."/>
            <person name="Sharma A."/>
            <person name="Min X."/>
            <person name="Zheng Y."/>
            <person name="Lee H."/>
            <person name="Gurtowski J."/>
            <person name="Sedlazeck F.J."/>
            <person name="Harkess A."/>
            <person name="McKain M.R."/>
            <person name="Liao Z."/>
            <person name="Fang J."/>
            <person name="Liu J."/>
            <person name="Zhang X."/>
            <person name="Zhang Q."/>
            <person name="Hu W."/>
            <person name="Qin Y."/>
            <person name="Wang K."/>
            <person name="Chen L.Y."/>
            <person name="Shirley N."/>
            <person name="Lin Y.R."/>
            <person name="Liu L.Y."/>
            <person name="Hernandez A.G."/>
            <person name="Wright C.L."/>
            <person name="Bulone V."/>
            <person name="Tuskan G.A."/>
            <person name="Heath K."/>
            <person name="Zee F."/>
            <person name="Moore P.H."/>
            <person name="Sunkar R."/>
            <person name="Leebens-Mack J.H."/>
            <person name="Mockler T."/>
            <person name="Bennetzen J.L."/>
            <person name="Freeling M."/>
            <person name="Sankoff D."/>
            <person name="Paterson A.H."/>
            <person name="Zhu X."/>
            <person name="Yang X."/>
            <person name="Smith J.A."/>
            <person name="Cushman J.C."/>
            <person name="Paull R.E."/>
            <person name="Yu Q."/>
        </authorList>
    </citation>
    <scope>NUCLEOTIDE SEQUENCE [LARGE SCALE GENOMIC DNA]</scope>
    <source>
        <strain evidence="2">cv. F153</strain>
    </source>
</reference>
<dbReference type="GeneID" id="109715535"/>
<dbReference type="Pfam" id="PF13966">
    <property type="entry name" value="zf-RVT"/>
    <property type="match status" value="1"/>
</dbReference>
<dbReference type="PANTHER" id="PTHR33116:SF78">
    <property type="entry name" value="OS12G0587133 PROTEIN"/>
    <property type="match status" value="1"/>
</dbReference>
<dbReference type="Pfam" id="PF00078">
    <property type="entry name" value="RVT_1"/>
    <property type="match status" value="1"/>
</dbReference>